<evidence type="ECO:0000313" key="2">
    <source>
        <dbReference type="EMBL" id="OUB78438.1"/>
    </source>
</evidence>
<dbReference type="AlphaFoldDB" id="A0A9X6MP21"/>
<feature type="transmembrane region" description="Helical" evidence="1">
    <location>
        <begin position="37"/>
        <end position="56"/>
    </location>
</feature>
<sequence>MNFNLQTITTNIVSQIAFVILLIMAVRAVVSYIRQDWGSFISGVTLGLFCLVITFFGPQLSNFAKAIGQAIFG</sequence>
<dbReference type="Proteomes" id="UP000194853">
    <property type="component" value="Unassembled WGS sequence"/>
</dbReference>
<dbReference type="EMBL" id="MOOS01000002">
    <property type="protein sequence ID" value="OUB78438.1"/>
    <property type="molecule type" value="Genomic_DNA"/>
</dbReference>
<evidence type="ECO:0000256" key="1">
    <source>
        <dbReference type="SAM" id="Phobius"/>
    </source>
</evidence>
<keyword evidence="1" id="KW-0812">Transmembrane</keyword>
<keyword evidence="1" id="KW-1133">Transmembrane helix</keyword>
<accession>A0A9X6MP21</accession>
<comment type="caution">
    <text evidence="2">The sequence shown here is derived from an EMBL/GenBank/DDBJ whole genome shotgun (WGS) entry which is preliminary data.</text>
</comment>
<dbReference type="RefSeq" id="WP_012552763.1">
    <property type="nucleotide sequence ID" value="NZ_MOOS01000002.1"/>
</dbReference>
<evidence type="ECO:0008006" key="4">
    <source>
        <dbReference type="Google" id="ProtNLM"/>
    </source>
</evidence>
<protein>
    <recommendedName>
        <fullName evidence="4">Stage III sporulation protein AC</fullName>
    </recommendedName>
</protein>
<gene>
    <name evidence="2" type="ORF">BK750_00170</name>
</gene>
<proteinExistence type="predicted"/>
<organism evidence="2 3">
    <name type="scientific">Bacillus thuringiensis subsp. jegathesan</name>
    <dbReference type="NCBI Taxonomy" id="56955"/>
    <lineage>
        <taxon>Bacteria</taxon>
        <taxon>Bacillati</taxon>
        <taxon>Bacillota</taxon>
        <taxon>Bacilli</taxon>
        <taxon>Bacillales</taxon>
        <taxon>Bacillaceae</taxon>
        <taxon>Bacillus</taxon>
        <taxon>Bacillus cereus group</taxon>
    </lineage>
</organism>
<keyword evidence="1" id="KW-0472">Membrane</keyword>
<evidence type="ECO:0000313" key="3">
    <source>
        <dbReference type="Proteomes" id="UP000194853"/>
    </source>
</evidence>
<reference evidence="2 3" key="1">
    <citation type="submission" date="2016-10" db="EMBL/GenBank/DDBJ databases">
        <title>Comparative genomics of Bacillus thuringiensis reveals a path to pathogens against multiple invertebrate hosts.</title>
        <authorList>
            <person name="Zheng J."/>
            <person name="Gao Q."/>
            <person name="Liu H."/>
            <person name="Peng D."/>
            <person name="Ruan L."/>
            <person name="Sun M."/>
        </authorList>
    </citation>
    <scope>NUCLEOTIDE SEQUENCE [LARGE SCALE GENOMIC DNA]</scope>
    <source>
        <strain evidence="2">BGSC 4CF1</strain>
    </source>
</reference>
<feature type="transmembrane region" description="Helical" evidence="1">
    <location>
        <begin position="12"/>
        <end position="30"/>
    </location>
</feature>
<name>A0A9X6MP21_BACTJ</name>